<evidence type="ECO:0000313" key="1">
    <source>
        <dbReference type="EMBL" id="MBZ5486628.1"/>
    </source>
</evidence>
<dbReference type="Proteomes" id="UP001319846">
    <property type="component" value="Unassembled WGS sequence"/>
</dbReference>
<reference evidence="1" key="1">
    <citation type="submission" date="2020-06" db="EMBL/GenBank/DDBJ databases">
        <title>Whole Genome Sequence of Halomonas aquamarina MB598.</title>
        <authorList>
            <person name="Pervaiz M."/>
            <person name="Fariq A."/>
            <person name="Yasmin A."/>
            <person name="Welch M."/>
        </authorList>
    </citation>
    <scope>NUCLEOTIDE SEQUENCE</scope>
    <source>
        <strain evidence="1">MB598</strain>
    </source>
</reference>
<comment type="caution">
    <text evidence="1">The sequence shown here is derived from an EMBL/GenBank/DDBJ whole genome shotgun (WGS) entry which is preliminary data.</text>
</comment>
<sequence length="160" mass="17104">MSRLLIMRHGEAAPGFPDAKRPLTTRGEYEVAAMAAWLAGRVEQGELARPKMYASPYVRAQQTAGLMGQALGCTVETLGFITPDDDPSEVVEWLLTQPEGAPMLLVSHMPLVGELAGRLLEGRPGQGVGFATAALAELEADVWASGCARLRRFTEPGQLG</sequence>
<organism evidence="1 2">
    <name type="scientific">Vreelandella aquamarina</name>
    <dbReference type="NCBI Taxonomy" id="77097"/>
    <lineage>
        <taxon>Bacteria</taxon>
        <taxon>Pseudomonadati</taxon>
        <taxon>Pseudomonadota</taxon>
        <taxon>Gammaproteobacteria</taxon>
        <taxon>Oceanospirillales</taxon>
        <taxon>Halomonadaceae</taxon>
        <taxon>Vreelandella</taxon>
    </lineage>
</organism>
<keyword evidence="2" id="KW-1185">Reference proteome</keyword>
<gene>
    <name evidence="1" type="primary">sixA</name>
    <name evidence="1" type="ORF">HW452_03720</name>
</gene>
<proteinExistence type="predicted"/>
<evidence type="ECO:0000313" key="2">
    <source>
        <dbReference type="Proteomes" id="UP001319846"/>
    </source>
</evidence>
<accession>A0ACC5VRW1</accession>
<dbReference type="EMBL" id="JABYQT010000002">
    <property type="protein sequence ID" value="MBZ5486628.1"/>
    <property type="molecule type" value="Genomic_DNA"/>
</dbReference>
<protein>
    <submittedName>
        <fullName evidence="1">Phosphohistidine phosphatase SixA</fullName>
    </submittedName>
</protein>
<name>A0ACC5VRW1_9GAMM</name>